<sequence length="89" mass="9730">MNNSLGLTGVLCCRVLTGEPGHGLKAGVRVLWHWALGCGRVAQQCNIMYVCTCIVYLSPGNACSNSTQLQLQGRILAVLLVLHFMDRRE</sequence>
<evidence type="ECO:0000313" key="2">
    <source>
        <dbReference type="Proteomes" id="UP000308600"/>
    </source>
</evidence>
<name>A0ACD3B0D5_9AGAR</name>
<accession>A0ACD3B0D5</accession>
<organism evidence="1 2">
    <name type="scientific">Pluteus cervinus</name>
    <dbReference type="NCBI Taxonomy" id="181527"/>
    <lineage>
        <taxon>Eukaryota</taxon>
        <taxon>Fungi</taxon>
        <taxon>Dikarya</taxon>
        <taxon>Basidiomycota</taxon>
        <taxon>Agaricomycotina</taxon>
        <taxon>Agaricomycetes</taxon>
        <taxon>Agaricomycetidae</taxon>
        <taxon>Agaricales</taxon>
        <taxon>Pluteineae</taxon>
        <taxon>Pluteaceae</taxon>
        <taxon>Pluteus</taxon>
    </lineage>
</organism>
<keyword evidence="2" id="KW-1185">Reference proteome</keyword>
<reference evidence="1 2" key="1">
    <citation type="journal article" date="2019" name="Nat. Ecol. Evol.">
        <title>Megaphylogeny resolves global patterns of mushroom evolution.</title>
        <authorList>
            <person name="Varga T."/>
            <person name="Krizsan K."/>
            <person name="Foldi C."/>
            <person name="Dima B."/>
            <person name="Sanchez-Garcia M."/>
            <person name="Sanchez-Ramirez S."/>
            <person name="Szollosi G.J."/>
            <person name="Szarkandi J.G."/>
            <person name="Papp V."/>
            <person name="Albert L."/>
            <person name="Andreopoulos W."/>
            <person name="Angelini C."/>
            <person name="Antonin V."/>
            <person name="Barry K.W."/>
            <person name="Bougher N.L."/>
            <person name="Buchanan P."/>
            <person name="Buyck B."/>
            <person name="Bense V."/>
            <person name="Catcheside P."/>
            <person name="Chovatia M."/>
            <person name="Cooper J."/>
            <person name="Damon W."/>
            <person name="Desjardin D."/>
            <person name="Finy P."/>
            <person name="Geml J."/>
            <person name="Haridas S."/>
            <person name="Hughes K."/>
            <person name="Justo A."/>
            <person name="Karasinski D."/>
            <person name="Kautmanova I."/>
            <person name="Kiss B."/>
            <person name="Kocsube S."/>
            <person name="Kotiranta H."/>
            <person name="LaButti K.M."/>
            <person name="Lechner B.E."/>
            <person name="Liimatainen K."/>
            <person name="Lipzen A."/>
            <person name="Lukacs Z."/>
            <person name="Mihaltcheva S."/>
            <person name="Morgado L.N."/>
            <person name="Niskanen T."/>
            <person name="Noordeloos M.E."/>
            <person name="Ohm R.A."/>
            <person name="Ortiz-Santana B."/>
            <person name="Ovrebo C."/>
            <person name="Racz N."/>
            <person name="Riley R."/>
            <person name="Savchenko A."/>
            <person name="Shiryaev A."/>
            <person name="Soop K."/>
            <person name="Spirin V."/>
            <person name="Szebenyi C."/>
            <person name="Tomsovsky M."/>
            <person name="Tulloss R.E."/>
            <person name="Uehling J."/>
            <person name="Grigoriev I.V."/>
            <person name="Vagvolgyi C."/>
            <person name="Papp T."/>
            <person name="Martin F.M."/>
            <person name="Miettinen O."/>
            <person name="Hibbett D.S."/>
            <person name="Nagy L.G."/>
        </authorList>
    </citation>
    <scope>NUCLEOTIDE SEQUENCE [LARGE SCALE GENOMIC DNA]</scope>
    <source>
        <strain evidence="1 2">NL-1719</strain>
    </source>
</reference>
<dbReference type="Proteomes" id="UP000308600">
    <property type="component" value="Unassembled WGS sequence"/>
</dbReference>
<proteinExistence type="predicted"/>
<dbReference type="EMBL" id="ML208298">
    <property type="protein sequence ID" value="TFK71448.1"/>
    <property type="molecule type" value="Genomic_DNA"/>
</dbReference>
<protein>
    <submittedName>
        <fullName evidence="1">Uncharacterized protein</fullName>
    </submittedName>
</protein>
<evidence type="ECO:0000313" key="1">
    <source>
        <dbReference type="EMBL" id="TFK71448.1"/>
    </source>
</evidence>
<gene>
    <name evidence="1" type="ORF">BDN72DRAFT_459200</name>
</gene>